<keyword evidence="8 9" id="KW-0807">Transducer</keyword>
<evidence type="ECO:0000256" key="7">
    <source>
        <dbReference type="ARBA" id="ARBA00023170"/>
    </source>
</evidence>
<dbReference type="GO" id="GO:0004984">
    <property type="term" value="F:olfactory receptor activity"/>
    <property type="evidence" value="ECO:0007669"/>
    <property type="project" value="InterPro"/>
</dbReference>
<evidence type="ECO:0000313" key="10">
    <source>
        <dbReference type="EnsemblMetazoa" id="XP_012063221.1"/>
    </source>
</evidence>
<feature type="transmembrane region" description="Helical" evidence="9">
    <location>
        <begin position="204"/>
        <end position="225"/>
    </location>
</feature>
<dbReference type="Pfam" id="PF02949">
    <property type="entry name" value="7tm_6"/>
    <property type="match status" value="1"/>
</dbReference>
<dbReference type="GO" id="GO:0005549">
    <property type="term" value="F:odorant binding"/>
    <property type="evidence" value="ECO:0007669"/>
    <property type="project" value="InterPro"/>
</dbReference>
<evidence type="ECO:0000256" key="3">
    <source>
        <dbReference type="ARBA" id="ARBA00022692"/>
    </source>
</evidence>
<comment type="subcellular location">
    <subcellularLocation>
        <location evidence="9">Cell membrane</location>
        <topology evidence="9">Multi-pass membrane protein</topology>
    </subcellularLocation>
    <subcellularLocation>
        <location evidence="1">Membrane</location>
        <topology evidence="1">Multi-pass membrane protein</topology>
    </subcellularLocation>
</comment>
<evidence type="ECO:0000256" key="4">
    <source>
        <dbReference type="ARBA" id="ARBA00022725"/>
    </source>
</evidence>
<keyword evidence="6 9" id="KW-0472">Membrane</keyword>
<protein>
    <recommendedName>
        <fullName evidence="9">Odorant receptor</fullName>
    </recommendedName>
</protein>
<evidence type="ECO:0000313" key="11">
    <source>
        <dbReference type="Proteomes" id="UP000005205"/>
    </source>
</evidence>
<accession>A0A158P0B3</accession>
<feature type="transmembrane region" description="Helical" evidence="9">
    <location>
        <begin position="49"/>
        <end position="71"/>
    </location>
</feature>
<reference evidence="10" key="2">
    <citation type="submission" date="2016-04" db="UniProtKB">
        <authorList>
            <consortium name="EnsemblMetazoa"/>
        </authorList>
    </citation>
    <scope>IDENTIFICATION</scope>
</reference>
<dbReference type="Proteomes" id="UP000005205">
    <property type="component" value="Unassembled WGS sequence"/>
</dbReference>
<sequence>MGKIPTWPNANHEKDVIDILIWNRWLLRILGIWPLIYPDTTMIEKILATFSFASCWIVLGLFLILTSIYTFTDRSIMGEKMKMLGPLGYVFFSMLKYLFLVIRHKSIRRCVQILSTDWRMVQEKYHREIMMKDAEKGHLLSKFCIVFMYCGGLSYNTVMPFLSQTSDANKQNDTVRPMAYLGFDIVFDLQLMPIYVFAFSLQCFIGIVMFNITTSVCCLAAMFVAHACGQIDIVIARVENLFKGERDHIKFEKYMAIIVQHHVRTLRFSAGIEDTLRELCLVEIVGTTLIMCLVEYSLITCSKIGNTTYTIEWYNLPGKVALDLMLMINMSGHPVQITAGRLLSLSFANFGNVLKTSVAYLNLLRTAIR</sequence>
<organism evidence="10 11">
    <name type="scientific">Atta cephalotes</name>
    <name type="common">Leafcutter ant</name>
    <dbReference type="NCBI Taxonomy" id="12957"/>
    <lineage>
        <taxon>Eukaryota</taxon>
        <taxon>Metazoa</taxon>
        <taxon>Ecdysozoa</taxon>
        <taxon>Arthropoda</taxon>
        <taxon>Hexapoda</taxon>
        <taxon>Insecta</taxon>
        <taxon>Pterygota</taxon>
        <taxon>Neoptera</taxon>
        <taxon>Endopterygota</taxon>
        <taxon>Hymenoptera</taxon>
        <taxon>Apocrita</taxon>
        <taxon>Aculeata</taxon>
        <taxon>Formicoidea</taxon>
        <taxon>Formicidae</taxon>
        <taxon>Myrmicinae</taxon>
        <taxon>Atta</taxon>
    </lineage>
</organism>
<dbReference type="InParanoid" id="A0A158P0B3"/>
<dbReference type="KEGG" id="acep:105626533"/>
<dbReference type="OrthoDB" id="6617147at2759"/>
<keyword evidence="4 9" id="KW-0552">Olfaction</keyword>
<dbReference type="EnsemblMetazoa" id="XM_012207831.1">
    <property type="protein sequence ID" value="XP_012063221.1"/>
    <property type="gene ID" value="LOC105626533"/>
</dbReference>
<keyword evidence="2 9" id="KW-0716">Sensory transduction</keyword>
<dbReference type="GO" id="GO:0007165">
    <property type="term" value="P:signal transduction"/>
    <property type="evidence" value="ECO:0007669"/>
    <property type="project" value="UniProtKB-KW"/>
</dbReference>
<gene>
    <name evidence="10" type="primary">105626533</name>
</gene>
<comment type="caution">
    <text evidence="9">Lacks conserved residue(s) required for the propagation of feature annotation.</text>
</comment>
<dbReference type="EMBL" id="ADTU01004780">
    <property type="status" value="NOT_ANNOTATED_CDS"/>
    <property type="molecule type" value="Genomic_DNA"/>
</dbReference>
<comment type="similarity">
    <text evidence="9">Belongs to the insect chemoreceptor superfamily. Heteromeric odorant receptor channel (TC 1.A.69) family.</text>
</comment>
<name>A0A158P0B3_ATTCE</name>
<dbReference type="PANTHER" id="PTHR21137:SF42">
    <property type="entry name" value="ODORANT RECEPTOR 83A"/>
    <property type="match status" value="1"/>
</dbReference>
<keyword evidence="5 9" id="KW-1133">Transmembrane helix</keyword>
<evidence type="ECO:0000256" key="5">
    <source>
        <dbReference type="ARBA" id="ARBA00022989"/>
    </source>
</evidence>
<dbReference type="GO" id="GO:0005886">
    <property type="term" value="C:plasma membrane"/>
    <property type="evidence" value="ECO:0007669"/>
    <property type="project" value="UniProtKB-SubCell"/>
</dbReference>
<keyword evidence="7 9" id="KW-0675">Receptor</keyword>
<keyword evidence="3 9" id="KW-0812">Transmembrane</keyword>
<feature type="transmembrane region" description="Helical" evidence="9">
    <location>
        <begin position="139"/>
        <end position="158"/>
    </location>
</feature>
<reference evidence="11" key="1">
    <citation type="journal article" date="2011" name="PLoS Genet.">
        <title>The genome sequence of the leaf-cutter ant Atta cephalotes reveals insights into its obligate symbiotic lifestyle.</title>
        <authorList>
            <person name="Suen G."/>
            <person name="Teiling C."/>
            <person name="Li L."/>
            <person name="Holt C."/>
            <person name="Abouheif E."/>
            <person name="Bornberg-Bauer E."/>
            <person name="Bouffard P."/>
            <person name="Caldera E.J."/>
            <person name="Cash E."/>
            <person name="Cavanaugh A."/>
            <person name="Denas O."/>
            <person name="Elhaik E."/>
            <person name="Fave M.J."/>
            <person name="Gadau J."/>
            <person name="Gibson J.D."/>
            <person name="Graur D."/>
            <person name="Grubbs K.J."/>
            <person name="Hagen D.E."/>
            <person name="Harkins T.T."/>
            <person name="Helmkampf M."/>
            <person name="Hu H."/>
            <person name="Johnson B.R."/>
            <person name="Kim J."/>
            <person name="Marsh S.E."/>
            <person name="Moeller J.A."/>
            <person name="Munoz-Torres M.C."/>
            <person name="Murphy M.C."/>
            <person name="Naughton M.C."/>
            <person name="Nigam S."/>
            <person name="Overson R."/>
            <person name="Rajakumar R."/>
            <person name="Reese J.T."/>
            <person name="Scott J.J."/>
            <person name="Smith C.R."/>
            <person name="Tao S."/>
            <person name="Tsutsui N.D."/>
            <person name="Viljakainen L."/>
            <person name="Wissler L."/>
            <person name="Yandell M.D."/>
            <person name="Zimmer F."/>
            <person name="Taylor J."/>
            <person name="Slater S.C."/>
            <person name="Clifton S.W."/>
            <person name="Warren W.C."/>
            <person name="Elsik C.G."/>
            <person name="Smith C.D."/>
            <person name="Weinstock G.M."/>
            <person name="Gerardo N.M."/>
            <person name="Currie C.R."/>
        </authorList>
    </citation>
    <scope>NUCLEOTIDE SEQUENCE [LARGE SCALE GENOMIC DNA]</scope>
</reference>
<evidence type="ECO:0000256" key="2">
    <source>
        <dbReference type="ARBA" id="ARBA00022606"/>
    </source>
</evidence>
<dbReference type="InterPro" id="IPR004117">
    <property type="entry name" value="7tm6_olfct_rcpt"/>
</dbReference>
<proteinExistence type="inferred from homology"/>
<feature type="transmembrane region" description="Helical" evidence="9">
    <location>
        <begin position="83"/>
        <end position="102"/>
    </location>
</feature>
<evidence type="ECO:0000256" key="1">
    <source>
        <dbReference type="ARBA" id="ARBA00004141"/>
    </source>
</evidence>
<evidence type="ECO:0000256" key="8">
    <source>
        <dbReference type="ARBA" id="ARBA00023224"/>
    </source>
</evidence>
<feature type="transmembrane region" description="Helical" evidence="9">
    <location>
        <begin position="178"/>
        <end position="197"/>
    </location>
</feature>
<keyword evidence="11" id="KW-1185">Reference proteome</keyword>
<dbReference type="PANTHER" id="PTHR21137">
    <property type="entry name" value="ODORANT RECEPTOR"/>
    <property type="match status" value="1"/>
</dbReference>
<dbReference type="AlphaFoldDB" id="A0A158P0B3"/>
<evidence type="ECO:0000256" key="9">
    <source>
        <dbReference type="RuleBase" id="RU351113"/>
    </source>
</evidence>
<evidence type="ECO:0000256" key="6">
    <source>
        <dbReference type="ARBA" id="ARBA00023136"/>
    </source>
</evidence>